<keyword evidence="6" id="KW-0472">Membrane</keyword>
<dbReference type="eggNOG" id="ENOG502QQ5W">
    <property type="taxonomic scope" value="Eukaryota"/>
</dbReference>
<proteinExistence type="predicted"/>
<keyword evidence="5" id="KW-1133">Transmembrane helix</keyword>
<dbReference type="PRINTS" id="PR00258">
    <property type="entry name" value="SPERACTRCPTR"/>
</dbReference>
<evidence type="ECO:0000256" key="8">
    <source>
        <dbReference type="ARBA" id="ARBA00023180"/>
    </source>
</evidence>
<dbReference type="GO" id="GO:0006508">
    <property type="term" value="P:proteolysis"/>
    <property type="evidence" value="ECO:0007669"/>
    <property type="project" value="InterPro"/>
</dbReference>
<dbReference type="PROSITE" id="PS00134">
    <property type="entry name" value="TRYPSIN_HIS"/>
    <property type="match status" value="1"/>
</dbReference>
<feature type="domain" description="SRCR" evidence="10">
    <location>
        <begin position="744"/>
        <end position="855"/>
    </location>
</feature>
<keyword evidence="4" id="KW-0677">Repeat</keyword>
<feature type="compositionally biased region" description="Low complexity" evidence="9">
    <location>
        <begin position="221"/>
        <end position="244"/>
    </location>
</feature>
<feature type="compositionally biased region" description="Polar residues" evidence="9">
    <location>
        <begin position="132"/>
        <end position="142"/>
    </location>
</feature>
<feature type="compositionally biased region" description="Basic and acidic residues" evidence="9">
    <location>
        <begin position="196"/>
        <end position="209"/>
    </location>
</feature>
<protein>
    <recommendedName>
        <fullName evidence="10">SRCR domain-containing protein</fullName>
    </recommendedName>
</protein>
<evidence type="ECO:0000256" key="4">
    <source>
        <dbReference type="ARBA" id="ARBA00022737"/>
    </source>
</evidence>
<feature type="region of interest" description="Disordered" evidence="9">
    <location>
        <begin position="1"/>
        <end position="64"/>
    </location>
</feature>
<evidence type="ECO:0000256" key="1">
    <source>
        <dbReference type="ARBA" id="ARBA00004167"/>
    </source>
</evidence>
<dbReference type="InterPro" id="IPR043504">
    <property type="entry name" value="Peptidase_S1_PA_chymotrypsin"/>
</dbReference>
<dbReference type="Gene3D" id="2.40.10.10">
    <property type="entry name" value="Trypsin-like serine proteases"/>
    <property type="match status" value="2"/>
</dbReference>
<dbReference type="InterPro" id="IPR018114">
    <property type="entry name" value="TRYPSIN_HIS"/>
</dbReference>
<feature type="compositionally biased region" description="Polar residues" evidence="9">
    <location>
        <begin position="96"/>
        <end position="115"/>
    </location>
</feature>
<feature type="domain" description="SRCR" evidence="10">
    <location>
        <begin position="1308"/>
        <end position="1423"/>
    </location>
</feature>
<dbReference type="Pfam" id="PF00530">
    <property type="entry name" value="SRCR"/>
    <property type="match status" value="7"/>
</dbReference>
<evidence type="ECO:0000256" key="2">
    <source>
        <dbReference type="ARBA" id="ARBA00022692"/>
    </source>
</evidence>
<dbReference type="PROSITE" id="PS00420">
    <property type="entry name" value="SRCR_1"/>
    <property type="match status" value="1"/>
</dbReference>
<feature type="domain" description="SRCR" evidence="10">
    <location>
        <begin position="483"/>
        <end position="587"/>
    </location>
</feature>
<keyword evidence="8" id="KW-0325">Glycoprotein</keyword>
<feature type="domain" description="SRCR" evidence="10">
    <location>
        <begin position="613"/>
        <end position="719"/>
    </location>
</feature>
<reference evidence="11 12" key="1">
    <citation type="journal article" date="2010" name="Science">
        <title>Genomic analysis of organismal complexity in the multicellular green alga Volvox carteri.</title>
        <authorList>
            <person name="Prochnik S.E."/>
            <person name="Umen J."/>
            <person name="Nedelcu A.M."/>
            <person name="Hallmann A."/>
            <person name="Miller S.M."/>
            <person name="Nishii I."/>
            <person name="Ferris P."/>
            <person name="Kuo A."/>
            <person name="Mitros T."/>
            <person name="Fritz-Laylin L.K."/>
            <person name="Hellsten U."/>
            <person name="Chapman J."/>
            <person name="Simakov O."/>
            <person name="Rensing S.A."/>
            <person name="Terry A."/>
            <person name="Pangilinan J."/>
            <person name="Kapitonov V."/>
            <person name="Jurka J."/>
            <person name="Salamov A."/>
            <person name="Shapiro H."/>
            <person name="Schmutz J."/>
            <person name="Grimwood J."/>
            <person name="Lindquist E."/>
            <person name="Lucas S."/>
            <person name="Grigoriev I.V."/>
            <person name="Schmitt R."/>
            <person name="Kirk D."/>
            <person name="Rokhsar D.S."/>
        </authorList>
    </citation>
    <scope>NUCLEOTIDE SEQUENCE [LARGE SCALE GENOMIC DNA]</scope>
    <source>
        <strain evidence="12">f. Nagariensis / Eve</strain>
    </source>
</reference>
<gene>
    <name evidence="11" type="ORF">VOLCADRAFT_107987</name>
</gene>
<dbReference type="SUPFAM" id="SSF56487">
    <property type="entry name" value="SRCR-like"/>
    <property type="match status" value="7"/>
</dbReference>
<dbReference type="Proteomes" id="UP000001058">
    <property type="component" value="Unassembled WGS sequence"/>
</dbReference>
<feature type="region of interest" description="Disordered" evidence="9">
    <location>
        <begin position="194"/>
        <end position="244"/>
    </location>
</feature>
<evidence type="ECO:0000259" key="10">
    <source>
        <dbReference type="PROSITE" id="PS50287"/>
    </source>
</evidence>
<evidence type="ECO:0000256" key="3">
    <source>
        <dbReference type="ARBA" id="ARBA00022729"/>
    </source>
</evidence>
<feature type="region of interest" description="Disordered" evidence="9">
    <location>
        <begin position="1008"/>
        <end position="1175"/>
    </location>
</feature>
<keyword evidence="7" id="KW-1015">Disulfide bond</keyword>
<evidence type="ECO:0000313" key="11">
    <source>
        <dbReference type="EMBL" id="EFJ40767.1"/>
    </source>
</evidence>
<dbReference type="KEGG" id="vcn:VOLCADRAFT_107987"/>
<dbReference type="InterPro" id="IPR001190">
    <property type="entry name" value="SRCR"/>
</dbReference>
<accession>D8UHL6</accession>
<comment type="subcellular location">
    <subcellularLocation>
        <location evidence="1">Membrane</location>
        <topology evidence="1">Single-pass membrane protein</topology>
    </subcellularLocation>
</comment>
<dbReference type="FunFam" id="3.10.250.10:FF:000001">
    <property type="entry name" value="Lysyl oxidase 4 isoform X1"/>
    <property type="match status" value="1"/>
</dbReference>
<feature type="compositionally biased region" description="Low complexity" evidence="9">
    <location>
        <begin position="28"/>
        <end position="63"/>
    </location>
</feature>
<evidence type="ECO:0000256" key="5">
    <source>
        <dbReference type="ARBA" id="ARBA00022989"/>
    </source>
</evidence>
<dbReference type="InParanoid" id="D8UHL6"/>
<feature type="domain" description="SRCR" evidence="10">
    <location>
        <begin position="1173"/>
        <end position="1290"/>
    </location>
</feature>
<feature type="region of interest" description="Disordered" evidence="9">
    <location>
        <begin position="90"/>
        <end position="165"/>
    </location>
</feature>
<dbReference type="GO" id="GO:0004252">
    <property type="term" value="F:serine-type endopeptidase activity"/>
    <property type="evidence" value="ECO:0007669"/>
    <property type="project" value="InterPro"/>
</dbReference>
<keyword evidence="3" id="KW-0732">Signal</keyword>
<evidence type="ECO:0000256" key="9">
    <source>
        <dbReference type="SAM" id="MobiDB-lite"/>
    </source>
</evidence>
<evidence type="ECO:0000313" key="12">
    <source>
        <dbReference type="Proteomes" id="UP000001058"/>
    </source>
</evidence>
<feature type="compositionally biased region" description="Acidic residues" evidence="9">
    <location>
        <begin position="210"/>
        <end position="220"/>
    </location>
</feature>
<sequence length="1432" mass="154233">MAFGPFGLREIRNGRQETMGQIERSSSRTRSAASEAGASTSTVGVNTSGGSAYATAAAAASKAPTQLRIRAIRVTRDGAVYMESQPRDVDLGILPRSSQTNHSKIDASSQEQQDQQPHEGHDYGMAPPPNEFSGSRVTQGSATRKARRLQQQLSRHRHTGTRGQMLAAGAIITSRCPRNHTSSWPTLNEILQQQRKNSDHEYAHGHEVEQAEEEEGEGEAGTELQQPGQQQQEQQQQGQGQRSKLKKLGLLQQTRAHRRSLVDDRYPANVLVWPHTVIGRLTFTVKNTWYLCTGTWISPYDVLTAGHCVIDINKNIQSRLFTFEAGKHLLPLLLHLNFLKPEYFPSQVADVVPDGAIPYSFFTFYRVEYPRTGGGGVNYFDIALIRMKSPTLSYMGIKYSCTQSGSPIFDLSDYRILGVLSGGPSSPELADLSIWTPIDALHFDSLTRWMWQPGQGADEKTPSPTPPADFGNQSCSIGQAGSIRLVDGPNAAVGRVEICRDGSWGLVCSEDPYDVPNAQVICRQLGYSTGRFVSPDYLGDPPKQLRTWLLPTCNGTESSLAQCLPLLGGTWGNASSLCSRSITVDCGTANSANMTEDRNPTSYKYPCYTEGAVRLQDSDSAWWGRVEYCSRGQWGSICHDLWDDLDAAVVCRQLGYPYGTALKGAVANGQSPPGPEGMHIWLQQVYCRGHERSLEDCPVLVPPGQTGCSHRADAGVVCSLTSFDDSIGVAPAAVEDLCFSPGDLRVVDSDGSSSDYSASLVGRLEVCYGGQWGGVCAMSFSDEEATIACRQLGYTFGRSIPAEPRPGMPIWMSEVNCFWPGGYYTFWPSRLTSCTFWGMEDVGCPLRMVTGVECANDAIGFVDRPTPCSLEGALRLVGTDLGDLGRLEICQSGYWGTICESGFNQAAATVACRQLGYASGNVLPAPPPPGPFPCPNSGNVRLVDSIGRITYDSGRLEICLNGQWGTVGMGQVCGIGFDAKDAHVACRHFGFSTGVVVPTIAPNPYGPGTYRQPINMQDVNCNVPPPSPYPPPPRQPPLPPSSAPPSPVPVPPRAPLPPPRQPPLPPPSAPPSPVPVPPPSPYPPPPRQPPLPPSSAPPSPVPVPPRAPLPPPRQPPLPPPSAPPSPVPVPPPLPYPPPPPLPSQPSASPAPPLLPPPPSPLVDDSTCEYPGDVRLVGGKSPNNGMLQYCGDDGSGIAQWGSVCGTGFRLAEARAACRQLGYKDGFPIYKPYQPTWGANGQYYTFQTNPPLMPIMLGGVQCPVGAEDLATCSALAMPRQCMHHQDVALVCMNFIRQSLRRYTCNNMGAVRLVAGNSSREGIVQICKGGLWGTVCDDGWDDVDANTVCRQLGYFKGGWALGPTSRNIKGTRAGPFQQGPQDMRVWLTQVNCTKANNKLLDCANGGSAAVTQSCKAHVGITKVLLRIVYEPMASM</sequence>
<keyword evidence="12" id="KW-1185">Reference proteome</keyword>
<feature type="compositionally biased region" description="Basic residues" evidence="9">
    <location>
        <begin position="144"/>
        <end position="160"/>
    </location>
</feature>
<evidence type="ECO:0000256" key="6">
    <source>
        <dbReference type="ARBA" id="ARBA00023136"/>
    </source>
</evidence>
<dbReference type="PANTHER" id="PTHR19331:SF465">
    <property type="entry name" value="EGG PEPTIDE SPERACT RECEPTOR"/>
    <property type="match status" value="1"/>
</dbReference>
<keyword evidence="2" id="KW-0812">Transmembrane</keyword>
<dbReference type="InterPro" id="IPR009003">
    <property type="entry name" value="Peptidase_S1_PA"/>
</dbReference>
<dbReference type="GeneID" id="9623239"/>
<dbReference type="STRING" id="3068.D8UHL6"/>
<dbReference type="RefSeq" id="XP_002958142.1">
    <property type="nucleotide sequence ID" value="XM_002958096.1"/>
</dbReference>
<feature type="compositionally biased region" description="Pro residues" evidence="9">
    <location>
        <begin position="1023"/>
        <end position="1160"/>
    </location>
</feature>
<dbReference type="SMART" id="SM00202">
    <property type="entry name" value="SR"/>
    <property type="match status" value="6"/>
</dbReference>
<dbReference type="EMBL" id="GL378407">
    <property type="protein sequence ID" value="EFJ40767.1"/>
    <property type="molecule type" value="Genomic_DNA"/>
</dbReference>
<feature type="domain" description="SRCR" evidence="10">
    <location>
        <begin position="874"/>
        <end position="987"/>
    </location>
</feature>
<dbReference type="Gene3D" id="3.10.250.10">
    <property type="entry name" value="SRCR-like domain"/>
    <property type="match status" value="7"/>
</dbReference>
<organism evidence="12">
    <name type="scientific">Volvox carteri f. nagariensis</name>
    <dbReference type="NCBI Taxonomy" id="3068"/>
    <lineage>
        <taxon>Eukaryota</taxon>
        <taxon>Viridiplantae</taxon>
        <taxon>Chlorophyta</taxon>
        <taxon>core chlorophytes</taxon>
        <taxon>Chlorophyceae</taxon>
        <taxon>CS clade</taxon>
        <taxon>Chlamydomonadales</taxon>
        <taxon>Volvocaceae</taxon>
        <taxon>Volvox</taxon>
    </lineage>
</organism>
<dbReference type="PROSITE" id="PS50287">
    <property type="entry name" value="SRCR_2"/>
    <property type="match status" value="6"/>
</dbReference>
<dbReference type="OrthoDB" id="534659at2759"/>
<dbReference type="PANTHER" id="PTHR19331">
    <property type="entry name" value="SCAVENGER RECEPTOR DOMAIN-CONTAINING"/>
    <property type="match status" value="1"/>
</dbReference>
<name>D8UHL6_VOLCA</name>
<evidence type="ECO:0000256" key="7">
    <source>
        <dbReference type="ARBA" id="ARBA00023157"/>
    </source>
</evidence>
<dbReference type="InterPro" id="IPR036772">
    <property type="entry name" value="SRCR-like_dom_sf"/>
</dbReference>
<dbReference type="GO" id="GO:0016020">
    <property type="term" value="C:membrane"/>
    <property type="evidence" value="ECO:0007669"/>
    <property type="project" value="UniProtKB-SubCell"/>
</dbReference>
<dbReference type="FunFam" id="3.10.250.10:FF:000016">
    <property type="entry name" value="Scavenger receptor cysteine-rich protein type 12"/>
    <property type="match status" value="1"/>
</dbReference>
<dbReference type="SUPFAM" id="SSF50494">
    <property type="entry name" value="Trypsin-like serine proteases"/>
    <property type="match status" value="1"/>
</dbReference>